<dbReference type="RefSeq" id="WP_212532650.1">
    <property type="nucleotide sequence ID" value="NZ_JAGSOG010000265.1"/>
</dbReference>
<feature type="transmembrane region" description="Helical" evidence="1">
    <location>
        <begin position="143"/>
        <end position="167"/>
    </location>
</feature>
<organism evidence="3 4">
    <name type="scientific">Actinospica durhamensis</name>
    <dbReference type="NCBI Taxonomy" id="1508375"/>
    <lineage>
        <taxon>Bacteria</taxon>
        <taxon>Bacillati</taxon>
        <taxon>Actinomycetota</taxon>
        <taxon>Actinomycetes</taxon>
        <taxon>Catenulisporales</taxon>
        <taxon>Actinospicaceae</taxon>
        <taxon>Actinospica</taxon>
    </lineage>
</organism>
<keyword evidence="1" id="KW-0472">Membrane</keyword>
<dbReference type="PANTHER" id="PTHR35152">
    <property type="entry name" value="DOMAIN SIGNALLING PROTEIN, PUTATIVE (AFU_ORTHOLOGUE AFUA_5G11310)-RELATED"/>
    <property type="match status" value="1"/>
</dbReference>
<name>A0A941F0K7_9ACTN</name>
<evidence type="ECO:0000313" key="3">
    <source>
        <dbReference type="EMBL" id="MBR7838189.1"/>
    </source>
</evidence>
<dbReference type="AlphaFoldDB" id="A0A941F0K7"/>
<keyword evidence="1" id="KW-0812">Transmembrane</keyword>
<dbReference type="PROSITE" id="PS50924">
    <property type="entry name" value="MHYT"/>
    <property type="match status" value="1"/>
</dbReference>
<evidence type="ECO:0000259" key="2">
    <source>
        <dbReference type="PROSITE" id="PS50924"/>
    </source>
</evidence>
<gene>
    <name evidence="3" type="ORF">KDL01_33260</name>
</gene>
<dbReference type="Proteomes" id="UP000675781">
    <property type="component" value="Unassembled WGS sequence"/>
</dbReference>
<comment type="caution">
    <text evidence="3">The sequence shown here is derived from an EMBL/GenBank/DDBJ whole genome shotgun (WGS) entry which is preliminary data.</text>
</comment>
<feature type="transmembrane region" description="Helical" evidence="1">
    <location>
        <begin position="112"/>
        <end position="131"/>
    </location>
</feature>
<dbReference type="InterPro" id="IPR005330">
    <property type="entry name" value="MHYT_dom"/>
</dbReference>
<reference evidence="3" key="1">
    <citation type="submission" date="2021-04" db="EMBL/GenBank/DDBJ databases">
        <title>Genome based classification of Actinospica acidithermotolerans sp. nov., an actinobacterium isolated from an Indonesian hot spring.</title>
        <authorList>
            <person name="Kusuma A.B."/>
            <person name="Putra K.E."/>
            <person name="Nafisah S."/>
            <person name="Loh J."/>
            <person name="Nouioui I."/>
            <person name="Goodfellow M."/>
        </authorList>
    </citation>
    <scope>NUCLEOTIDE SEQUENCE</scope>
    <source>
        <strain evidence="3">CSCA 57</strain>
    </source>
</reference>
<sequence>MGIEMQGSYGSPYIIALSYAMSCVGCGMGLSAMARSRSAAGRARRRWLGLGAVSIGGTGIWVMHFIAMLGYSLPGTQITYNLPLTLASLVVSIAVVWFGLHFAVRGRGDISALIPAGLVTGIGVAGMHYLGMAAMNMQASVHYRIWLVLLSLLIAVTAATVALWFAVNLHAAPAMLGAALLMGMAVTGMHFTGEAAMVVTSAQESAGSGLTASQMIVPLVAVVVVSTFAILLTIGLSQSAEELQQEARIKENLSKLDAMRRAG</sequence>
<feature type="transmembrane region" description="Helical" evidence="1">
    <location>
        <begin position="174"/>
        <end position="192"/>
    </location>
</feature>
<dbReference type="EMBL" id="JAGSOG010000265">
    <property type="protein sequence ID" value="MBR7838189.1"/>
    <property type="molecule type" value="Genomic_DNA"/>
</dbReference>
<feature type="transmembrane region" description="Helical" evidence="1">
    <location>
        <begin position="47"/>
        <end position="72"/>
    </location>
</feature>
<dbReference type="Pfam" id="PF03707">
    <property type="entry name" value="MHYT"/>
    <property type="match status" value="3"/>
</dbReference>
<evidence type="ECO:0000313" key="4">
    <source>
        <dbReference type="Proteomes" id="UP000675781"/>
    </source>
</evidence>
<accession>A0A941F0K7</accession>
<evidence type="ECO:0000256" key="1">
    <source>
        <dbReference type="PROSITE-ProRule" id="PRU00244"/>
    </source>
</evidence>
<feature type="transmembrane region" description="Helical" evidence="1">
    <location>
        <begin position="212"/>
        <end position="236"/>
    </location>
</feature>
<feature type="transmembrane region" description="Helical" evidence="1">
    <location>
        <begin position="78"/>
        <end position="100"/>
    </location>
</feature>
<feature type="transmembrane region" description="Helical" evidence="1">
    <location>
        <begin position="12"/>
        <end position="35"/>
    </location>
</feature>
<keyword evidence="4" id="KW-1185">Reference proteome</keyword>
<keyword evidence="1" id="KW-1133">Transmembrane helix</keyword>
<feature type="domain" description="MHYT" evidence="2">
    <location>
        <begin position="10"/>
        <end position="200"/>
    </location>
</feature>
<protein>
    <recommendedName>
        <fullName evidence="2">MHYT domain-containing protein</fullName>
    </recommendedName>
</protein>
<dbReference type="GO" id="GO:0016020">
    <property type="term" value="C:membrane"/>
    <property type="evidence" value="ECO:0007669"/>
    <property type="project" value="UniProtKB-UniRule"/>
</dbReference>
<dbReference type="PANTHER" id="PTHR35152:SF1">
    <property type="entry name" value="DOMAIN SIGNALLING PROTEIN, PUTATIVE (AFU_ORTHOLOGUE AFUA_5G11310)-RELATED"/>
    <property type="match status" value="1"/>
</dbReference>
<proteinExistence type="predicted"/>